<evidence type="ECO:0000313" key="4">
    <source>
        <dbReference type="EMBL" id="USS92557.1"/>
    </source>
</evidence>
<dbReference type="PANTHER" id="PTHR43479">
    <property type="entry name" value="ACREF/ENVCD OPERON REPRESSOR-RELATED"/>
    <property type="match status" value="1"/>
</dbReference>
<dbReference type="PROSITE" id="PS50977">
    <property type="entry name" value="HTH_TETR_2"/>
    <property type="match status" value="1"/>
</dbReference>
<dbReference type="EMBL" id="CP097122">
    <property type="protein sequence ID" value="USS92557.1"/>
    <property type="molecule type" value="Genomic_DNA"/>
</dbReference>
<evidence type="ECO:0000256" key="1">
    <source>
        <dbReference type="ARBA" id="ARBA00023125"/>
    </source>
</evidence>
<accession>A0ABY5C1A6</accession>
<evidence type="ECO:0000259" key="3">
    <source>
        <dbReference type="PROSITE" id="PS50977"/>
    </source>
</evidence>
<organism evidence="4 5">
    <name type="scientific">Fructobacillus americanaquae</name>
    <dbReference type="NCBI Taxonomy" id="2940302"/>
    <lineage>
        <taxon>Bacteria</taxon>
        <taxon>Bacillati</taxon>
        <taxon>Bacillota</taxon>
        <taxon>Bacilli</taxon>
        <taxon>Lactobacillales</taxon>
        <taxon>Lactobacillaceae</taxon>
        <taxon>Fructobacillus</taxon>
    </lineage>
</organism>
<keyword evidence="5" id="KW-1185">Reference proteome</keyword>
<feature type="domain" description="HTH tetR-type" evidence="3">
    <location>
        <begin position="18"/>
        <end position="78"/>
    </location>
</feature>
<gene>
    <name evidence="4" type="ORF">M3M36_02815</name>
</gene>
<feature type="DNA-binding region" description="H-T-H motif" evidence="2">
    <location>
        <begin position="41"/>
        <end position="60"/>
    </location>
</feature>
<dbReference type="SUPFAM" id="SSF46689">
    <property type="entry name" value="Homeodomain-like"/>
    <property type="match status" value="1"/>
</dbReference>
<dbReference type="InterPro" id="IPR009057">
    <property type="entry name" value="Homeodomain-like_sf"/>
</dbReference>
<sequence length="186" mass="22006">MKQIETFTTQHRRQKQIEETKNNIKIAMLALMQNQDIKKIKIADLMQKAGYTRRTFYRHFYSSEDVLKSIITDIVFELFAYLDNKDTEQNFAQTVTLFFNFWTQYTAILKKLKQQNLSYLLQSIAFENIQQSQLAVVLKQQQNQVYIEYFALSGMFSLLTIWVDDNCQKSVEEMGQIAQEIKDAIK</sequence>
<dbReference type="Proteomes" id="UP001056093">
    <property type="component" value="Chromosome"/>
</dbReference>
<name>A0ABY5C1A6_9LACO</name>
<evidence type="ECO:0000256" key="2">
    <source>
        <dbReference type="PROSITE-ProRule" id="PRU00335"/>
    </source>
</evidence>
<proteinExistence type="predicted"/>
<dbReference type="PANTHER" id="PTHR43479:SF11">
    <property type="entry name" value="ACREF_ENVCD OPERON REPRESSOR-RELATED"/>
    <property type="match status" value="1"/>
</dbReference>
<reference evidence="4" key="1">
    <citation type="submission" date="2022-05" db="EMBL/GenBank/DDBJ databases">
        <authorList>
            <person name="Oliphant S.A."/>
            <person name="Watson-Haigh N.S."/>
            <person name="Sumby K.M."/>
            <person name="Gardner J.M."/>
            <person name="Jiranek V."/>
        </authorList>
    </citation>
    <scope>NUCLEOTIDE SEQUENCE</scope>
    <source>
        <strain evidence="4">KI3_B9</strain>
    </source>
</reference>
<dbReference type="RefSeq" id="WP_252774329.1">
    <property type="nucleotide sequence ID" value="NZ_CP097122.1"/>
</dbReference>
<dbReference type="InterPro" id="IPR001647">
    <property type="entry name" value="HTH_TetR"/>
</dbReference>
<dbReference type="InterPro" id="IPR050624">
    <property type="entry name" value="HTH-type_Tx_Regulator"/>
</dbReference>
<protein>
    <submittedName>
        <fullName evidence="4">TetR/AcrR family transcriptional regulator</fullName>
    </submittedName>
</protein>
<dbReference type="Gene3D" id="1.10.357.10">
    <property type="entry name" value="Tetracycline Repressor, domain 2"/>
    <property type="match status" value="1"/>
</dbReference>
<evidence type="ECO:0000313" key="5">
    <source>
        <dbReference type="Proteomes" id="UP001056093"/>
    </source>
</evidence>
<keyword evidence="1 2" id="KW-0238">DNA-binding</keyword>